<dbReference type="InterPro" id="IPR010730">
    <property type="entry name" value="HET"/>
</dbReference>
<feature type="non-terminal residue" evidence="2">
    <location>
        <position position="182"/>
    </location>
</feature>
<evidence type="ECO:0000259" key="1">
    <source>
        <dbReference type="Pfam" id="PF06985"/>
    </source>
</evidence>
<keyword evidence="3" id="KW-1185">Reference proteome</keyword>
<feature type="domain" description="Heterokaryon incompatibility" evidence="1">
    <location>
        <begin position="48"/>
        <end position="178"/>
    </location>
</feature>
<dbReference type="RefSeq" id="XP_018035175.1">
    <property type="nucleotide sequence ID" value="XM_018174538.1"/>
</dbReference>
<proteinExistence type="predicted"/>
<reference evidence="2 3" key="1">
    <citation type="submission" date="2016-05" db="EMBL/GenBank/DDBJ databases">
        <title>Comparative analysis of secretome profiles of manganese(II)-oxidizing ascomycete fungi.</title>
        <authorList>
            <consortium name="DOE Joint Genome Institute"/>
            <person name="Zeiner C.A."/>
            <person name="Purvine S.O."/>
            <person name="Zink E.M."/>
            <person name="Wu S."/>
            <person name="Pasa-Tolic L."/>
            <person name="Chaput D.L."/>
            <person name="Haridas S."/>
            <person name="Grigoriev I.V."/>
            <person name="Santelli C.M."/>
            <person name="Hansel C.M."/>
        </authorList>
    </citation>
    <scope>NUCLEOTIDE SEQUENCE [LARGE SCALE GENOMIC DNA]</scope>
    <source>
        <strain evidence="2 3">AP3s5-JAC2a</strain>
    </source>
</reference>
<evidence type="ECO:0000313" key="2">
    <source>
        <dbReference type="EMBL" id="OAG04810.1"/>
    </source>
</evidence>
<dbReference type="Proteomes" id="UP000077069">
    <property type="component" value="Unassembled WGS sequence"/>
</dbReference>
<dbReference type="GeneID" id="28758024"/>
<dbReference type="EMBL" id="KV441553">
    <property type="protein sequence ID" value="OAG04810.1"/>
    <property type="molecule type" value="Genomic_DNA"/>
</dbReference>
<dbReference type="OrthoDB" id="2157530at2759"/>
<accession>A0A177CDN0</accession>
<organism evidence="2 3">
    <name type="scientific">Paraphaeosphaeria sporulosa</name>
    <dbReference type="NCBI Taxonomy" id="1460663"/>
    <lineage>
        <taxon>Eukaryota</taxon>
        <taxon>Fungi</taxon>
        <taxon>Dikarya</taxon>
        <taxon>Ascomycota</taxon>
        <taxon>Pezizomycotina</taxon>
        <taxon>Dothideomycetes</taxon>
        <taxon>Pleosporomycetidae</taxon>
        <taxon>Pleosporales</taxon>
        <taxon>Massarineae</taxon>
        <taxon>Didymosphaeriaceae</taxon>
        <taxon>Paraphaeosphaeria</taxon>
    </lineage>
</organism>
<dbReference type="InterPro" id="IPR052895">
    <property type="entry name" value="HetReg/Transcr_Mod"/>
</dbReference>
<protein>
    <submittedName>
        <fullName evidence="2">HET-domain-containing protein</fullName>
    </submittedName>
</protein>
<dbReference type="InParanoid" id="A0A177CDN0"/>
<dbReference type="Pfam" id="PF06985">
    <property type="entry name" value="HET"/>
    <property type="match status" value="1"/>
</dbReference>
<evidence type="ECO:0000313" key="3">
    <source>
        <dbReference type="Proteomes" id="UP000077069"/>
    </source>
</evidence>
<sequence length="182" mass="21140">MVGILSAYKYQGLVDEDEIRLLVVEPGNQDEDLRCSLVHARLSDRPDFEAISYTWGTDAPSKQILLDGHIFPVRNNIYHALKRYRHATRQRILWADAISINQDDIPERSSQVKLMKKVYMYASHVLIWLGPNLEHDDLANADVRALVERESKRNADTVTALQEFFTRSWFSRMWILQELVVA</sequence>
<dbReference type="AlphaFoldDB" id="A0A177CDN0"/>
<gene>
    <name evidence="2" type="ORF">CC84DRAFT_1093846</name>
</gene>
<name>A0A177CDN0_9PLEO</name>
<dbReference type="PANTHER" id="PTHR24148">
    <property type="entry name" value="ANKYRIN REPEAT DOMAIN-CONTAINING PROTEIN 39 HOMOLOG-RELATED"/>
    <property type="match status" value="1"/>
</dbReference>
<dbReference type="PANTHER" id="PTHR24148:SF73">
    <property type="entry name" value="HET DOMAIN PROTEIN (AFU_ORTHOLOGUE AFUA_8G01020)"/>
    <property type="match status" value="1"/>
</dbReference>